<dbReference type="SUPFAM" id="SSF49562">
    <property type="entry name" value="C2 domain (Calcium/lipid-binding domain, CaLB)"/>
    <property type="match status" value="4"/>
</dbReference>
<feature type="region of interest" description="Disordered" evidence="7">
    <location>
        <begin position="166"/>
        <end position="192"/>
    </location>
</feature>
<keyword evidence="10" id="KW-0328">Glycosyltransferase</keyword>
<dbReference type="InterPro" id="IPR035892">
    <property type="entry name" value="C2_domain_sf"/>
</dbReference>
<dbReference type="PROSITE" id="PS50004">
    <property type="entry name" value="C2"/>
    <property type="match status" value="4"/>
</dbReference>
<dbReference type="Proteomes" id="UP001055439">
    <property type="component" value="Chromosome 8"/>
</dbReference>
<feature type="domain" description="C2" evidence="9">
    <location>
        <begin position="12"/>
        <end position="136"/>
    </location>
</feature>
<keyword evidence="6 8" id="KW-0472">Membrane</keyword>
<dbReference type="InterPro" id="IPR047257">
    <property type="entry name" value="C2B_MCTP_PRT_plant"/>
</dbReference>
<feature type="transmembrane region" description="Helical" evidence="8">
    <location>
        <begin position="885"/>
        <end position="912"/>
    </location>
</feature>
<dbReference type="GO" id="GO:0016020">
    <property type="term" value="C:membrane"/>
    <property type="evidence" value="ECO:0007669"/>
    <property type="project" value="UniProtKB-SubCell"/>
</dbReference>
<dbReference type="GO" id="GO:0016757">
    <property type="term" value="F:glycosyltransferase activity"/>
    <property type="evidence" value="ECO:0007669"/>
    <property type="project" value="UniProtKB-KW"/>
</dbReference>
<evidence type="ECO:0000256" key="1">
    <source>
        <dbReference type="ARBA" id="ARBA00004141"/>
    </source>
</evidence>
<evidence type="ECO:0000256" key="8">
    <source>
        <dbReference type="SAM" id="Phobius"/>
    </source>
</evidence>
<dbReference type="InterPro" id="IPR047259">
    <property type="entry name" value="QUIRKY-like"/>
</dbReference>
<comment type="similarity">
    <text evidence="2">Belongs to the MCTP family.</text>
</comment>
<feature type="compositionally biased region" description="Pro residues" evidence="7">
    <location>
        <begin position="267"/>
        <end position="283"/>
    </location>
</feature>
<dbReference type="PANTHER" id="PTHR31425:SF35">
    <property type="entry name" value="MULTIPLE C2 DOMAIN AND TRANSMEMBRANE REGION PROTEIN 16"/>
    <property type="match status" value="1"/>
</dbReference>
<dbReference type="AlphaFoldDB" id="A0A9E7KVY5"/>
<evidence type="ECO:0000259" key="9">
    <source>
        <dbReference type="PROSITE" id="PS50004"/>
    </source>
</evidence>
<dbReference type="InterPro" id="IPR000008">
    <property type="entry name" value="C2_dom"/>
</dbReference>
<name>A0A9E7KVY5_9LILI</name>
<dbReference type="Gene3D" id="2.60.40.150">
    <property type="entry name" value="C2 domain"/>
    <property type="match status" value="4"/>
</dbReference>
<feature type="compositionally biased region" description="Pro residues" evidence="7">
    <location>
        <begin position="221"/>
        <end position="231"/>
    </location>
</feature>
<dbReference type="CDD" id="cd08379">
    <property type="entry name" value="C2D_MCTP_PRT_plant"/>
    <property type="match status" value="1"/>
</dbReference>
<feature type="domain" description="C2" evidence="9">
    <location>
        <begin position="462"/>
        <end position="589"/>
    </location>
</feature>
<evidence type="ECO:0000313" key="10">
    <source>
        <dbReference type="EMBL" id="URE36203.1"/>
    </source>
</evidence>
<feature type="transmembrane region" description="Helical" evidence="8">
    <location>
        <begin position="1002"/>
        <end position="1030"/>
    </location>
</feature>
<comment type="subcellular location">
    <subcellularLocation>
        <location evidence="1">Membrane</location>
        <topology evidence="1">Multi-pass membrane protein</topology>
    </subcellularLocation>
</comment>
<dbReference type="EMBL" id="CP097510">
    <property type="protein sequence ID" value="URE36203.1"/>
    <property type="molecule type" value="Genomic_DNA"/>
</dbReference>
<dbReference type="PANTHER" id="PTHR31425">
    <property type="entry name" value="PHOSPHORIBOSYLANTHRANILATE TRANSFERASE ISOFORM 1"/>
    <property type="match status" value="1"/>
</dbReference>
<evidence type="ECO:0000256" key="3">
    <source>
        <dbReference type="ARBA" id="ARBA00022692"/>
    </source>
</evidence>
<accession>A0A9E7KVY5</accession>
<feature type="region of interest" description="Disordered" evidence="7">
    <location>
        <begin position="204"/>
        <end position="312"/>
    </location>
</feature>
<dbReference type="SMART" id="SM00239">
    <property type="entry name" value="C2"/>
    <property type="match status" value="4"/>
</dbReference>
<keyword evidence="5 8" id="KW-1133">Transmembrane helix</keyword>
<keyword evidence="11" id="KW-1185">Reference proteome</keyword>
<keyword evidence="10" id="KW-0808">Transferase</keyword>
<evidence type="ECO:0000256" key="5">
    <source>
        <dbReference type="ARBA" id="ARBA00022989"/>
    </source>
</evidence>
<dbReference type="OrthoDB" id="67700at2759"/>
<dbReference type="Pfam" id="PF08372">
    <property type="entry name" value="PRT_C"/>
    <property type="match status" value="1"/>
</dbReference>
<keyword evidence="4" id="KW-0677">Repeat</keyword>
<evidence type="ECO:0000256" key="6">
    <source>
        <dbReference type="ARBA" id="ARBA00023136"/>
    </source>
</evidence>
<evidence type="ECO:0000256" key="2">
    <source>
        <dbReference type="ARBA" id="ARBA00007923"/>
    </source>
</evidence>
<gene>
    <name evidence="10" type="ORF">MUK42_06570</name>
</gene>
<keyword evidence="3 8" id="KW-0812">Transmembrane</keyword>
<reference evidence="10" key="1">
    <citation type="submission" date="2022-05" db="EMBL/GenBank/DDBJ databases">
        <title>The Musa troglodytarum L. genome provides insights into the mechanism of non-climacteric behaviour and enrichment of carotenoids.</title>
        <authorList>
            <person name="Wang J."/>
        </authorList>
    </citation>
    <scope>NUCLEOTIDE SEQUENCE</scope>
    <source>
        <tissue evidence="10">Leaf</tissue>
    </source>
</reference>
<feature type="domain" description="C2" evidence="9">
    <location>
        <begin position="304"/>
        <end position="432"/>
    </location>
</feature>
<proteinExistence type="inferred from homology"/>
<dbReference type="FunFam" id="2.60.40.150:FF:000090">
    <property type="entry name" value="C2 domain-containing protein"/>
    <property type="match status" value="1"/>
</dbReference>
<organism evidence="10 11">
    <name type="scientific">Musa troglodytarum</name>
    <name type="common">fe'i banana</name>
    <dbReference type="NCBI Taxonomy" id="320322"/>
    <lineage>
        <taxon>Eukaryota</taxon>
        <taxon>Viridiplantae</taxon>
        <taxon>Streptophyta</taxon>
        <taxon>Embryophyta</taxon>
        <taxon>Tracheophyta</taxon>
        <taxon>Spermatophyta</taxon>
        <taxon>Magnoliopsida</taxon>
        <taxon>Liliopsida</taxon>
        <taxon>Zingiberales</taxon>
        <taxon>Musaceae</taxon>
        <taxon>Musa</taxon>
    </lineage>
</organism>
<sequence length="1058" mass="117466">MQYQAGVRCLGRYSARALSWNLEVMVSMARKLVVEVVEAHDLLPKDGMGTSSPYVVVDFDGQRKKTQTVLRNLNPTWNEALEFNVICPVDDAGEPVEVEVYHDRRVGPSRRNNFLGRVRIDSRKVVKKGEEAVESFPVEKKSFFSWVRGDIYLKVYYVEEPVPEPKPLAPPSETAPKSDEPPPPAEAVNMDAGKTDAPVTVQPTEAAEQAPDTAAPESEKSPPPPPPPGEPPVAAADTEKPEESDALPPLTENGGTGNPAETAEANPAPPPEPSTEVPRPPPEPENESTPKWVPQPRQMAPQARTPEAMERSKYDLVDKMQYLFVRVGRARKLPGNAKPHVRVAAYGRHVSTGTARRSVFFEWNQTFAFVRDTSAAAADPSALEISVWDLPPDSDLNEEEEEEEHFLGGVRFDVAEVPLRDPPDSPLAPQWYRLEGGRVRGGDLMLATWVGTQADDSFPHAWKADAPTSHAGSHSKVYVSPKLWYIRATVIEAQETLTSSIKEHAVYVRAALGFQVLKTRNAVSRNGAPPSWNEDLLFVEAEPFGEDEKLVLSLELRHGKDAIVLGSASIPLTTVERRLDDRKVASRWLDLLPTSEEAQAKKGRRPVHRGRLHVRVCFDGGYHVFDEPQHAESDYRPSARQLWRSPVGVVELGIIGCRGLLPVRTVDGKGTTDAYAVAKYGPKWARTRTAANSFDPAWNEQYTWPVCDPCTVLTVAVFDQSDDRKDATSRPMGKVRIRLSMLETNRIYRGSYPLVLLLPSGVKRMGEIELAVRFSRAGSALDLLHVYGQPMLPAMHHLRPIPAAQREPLRLAAARIVAAHLGRSEPSLQREVALWVLDAAAEPRGYSMRRVRANWYRIVAALSWIADVARWVEDTRAWRNPTTSLLVHGVLVLLVWFPELAAPTVAVHVAAVGASRYRRRARGPAPHPCLRASQAEAVEREELDEEFDPVPSARGAEVVRARYDRMRGVAARFQAMLGDVAAQAERVQALVTWRDPRATGMFVALCFLLAVALYVVPARMAAVAAGFYYLRHPMFRDRLPPAAVNFYRRLPSLADRII</sequence>
<evidence type="ECO:0000313" key="11">
    <source>
        <dbReference type="Proteomes" id="UP001055439"/>
    </source>
</evidence>
<feature type="domain" description="C2" evidence="9">
    <location>
        <begin position="631"/>
        <end position="752"/>
    </location>
</feature>
<evidence type="ECO:0000256" key="7">
    <source>
        <dbReference type="SAM" id="MobiDB-lite"/>
    </source>
</evidence>
<protein>
    <submittedName>
        <fullName evidence="10">Plant phosphoribosyltransferase C-terminal</fullName>
    </submittedName>
</protein>
<dbReference type="CDD" id="cd08378">
    <property type="entry name" value="C2B_MCTP_PRT_plant"/>
    <property type="match status" value="1"/>
</dbReference>
<dbReference type="Pfam" id="PF00168">
    <property type="entry name" value="C2"/>
    <property type="match status" value="4"/>
</dbReference>
<dbReference type="InterPro" id="IPR047255">
    <property type="entry name" value="C2D_MCTP_PRT_plant"/>
</dbReference>
<evidence type="ECO:0000256" key="4">
    <source>
        <dbReference type="ARBA" id="ARBA00022737"/>
    </source>
</evidence>
<dbReference type="InterPro" id="IPR013583">
    <property type="entry name" value="MCTP_C"/>
</dbReference>